<dbReference type="Gene3D" id="3.30.700.10">
    <property type="entry name" value="Glycoprotein, Type 4 Pilin"/>
    <property type="match status" value="1"/>
</dbReference>
<dbReference type="InterPro" id="IPR001082">
    <property type="entry name" value="Pilin"/>
</dbReference>
<dbReference type="Proteomes" id="UP001356170">
    <property type="component" value="Unassembled WGS sequence"/>
</dbReference>
<keyword evidence="2" id="KW-0488">Methylation</keyword>
<dbReference type="SUPFAM" id="SSF54523">
    <property type="entry name" value="Pili subunits"/>
    <property type="match status" value="1"/>
</dbReference>
<proteinExistence type="inferred from homology"/>
<evidence type="ECO:0000256" key="2">
    <source>
        <dbReference type="ARBA" id="ARBA00022481"/>
    </source>
</evidence>
<organism evidence="4 5">
    <name type="scientific">Aquilutibacter rugosus</name>
    <dbReference type="NCBI Taxonomy" id="3115820"/>
    <lineage>
        <taxon>Bacteria</taxon>
        <taxon>Pseudomonadati</taxon>
        <taxon>Pseudomonadota</taxon>
        <taxon>Gammaproteobacteria</taxon>
        <taxon>Lysobacterales</taxon>
        <taxon>Lysobacteraceae</taxon>
        <taxon>Aquilutibacter</taxon>
    </lineage>
</organism>
<sequence>MSSRKLLPPRLSRRPSDPEAGFTMIELMVVIAIIALLAMFGVPQYLNQTQRTKLTGALAGAETYKLGVERCIQETGVLTGCNAGTGEIPAAIAAGSNGATVRYVDQLAVANGVITMTSTAKAVDNSNMTLVLTPSSGTVTTNWVMSGTGCAGSSNPRGISCTIN</sequence>
<keyword evidence="3" id="KW-0472">Membrane</keyword>
<dbReference type="EMBL" id="JAZHBO010000001">
    <property type="protein sequence ID" value="MEF2155414.1"/>
    <property type="molecule type" value="Genomic_DNA"/>
</dbReference>
<evidence type="ECO:0000256" key="1">
    <source>
        <dbReference type="ARBA" id="ARBA00005233"/>
    </source>
</evidence>
<feature type="transmembrane region" description="Helical" evidence="3">
    <location>
        <begin position="20"/>
        <end position="42"/>
    </location>
</feature>
<evidence type="ECO:0000256" key="3">
    <source>
        <dbReference type="SAM" id="Phobius"/>
    </source>
</evidence>
<name>A0ABU7UXX4_9GAMM</name>
<comment type="caution">
    <text evidence="4">The sequence shown here is derived from an EMBL/GenBank/DDBJ whole genome shotgun (WGS) entry which is preliminary data.</text>
</comment>
<keyword evidence="3" id="KW-0812">Transmembrane</keyword>
<keyword evidence="3" id="KW-1133">Transmembrane helix</keyword>
<dbReference type="Pfam" id="PF00114">
    <property type="entry name" value="Pilin"/>
    <property type="match status" value="1"/>
</dbReference>
<dbReference type="Pfam" id="PF07963">
    <property type="entry name" value="N_methyl"/>
    <property type="match status" value="1"/>
</dbReference>
<comment type="similarity">
    <text evidence="1">Belongs to the N-Me-Phe pilin family.</text>
</comment>
<dbReference type="InterPro" id="IPR045584">
    <property type="entry name" value="Pilin-like"/>
</dbReference>
<dbReference type="RefSeq" id="WP_331703461.1">
    <property type="nucleotide sequence ID" value="NZ_JAZHBO010000001.1"/>
</dbReference>
<protein>
    <submittedName>
        <fullName evidence="4">Prepilin-type N-terminal cleavage/methylation domain-containing protein</fullName>
    </submittedName>
</protein>
<gene>
    <name evidence="4" type="ORF">V3390_04100</name>
</gene>
<evidence type="ECO:0000313" key="4">
    <source>
        <dbReference type="EMBL" id="MEF2155414.1"/>
    </source>
</evidence>
<keyword evidence="5" id="KW-1185">Reference proteome</keyword>
<dbReference type="InterPro" id="IPR012902">
    <property type="entry name" value="N_methyl_site"/>
</dbReference>
<evidence type="ECO:0000313" key="5">
    <source>
        <dbReference type="Proteomes" id="UP001356170"/>
    </source>
</evidence>
<accession>A0ABU7UXX4</accession>
<reference evidence="4 5" key="1">
    <citation type="submission" date="2024-01" db="EMBL/GenBank/DDBJ databases">
        <title>Novel species of the genus Luteimonas isolated from rivers.</title>
        <authorList>
            <person name="Lu H."/>
        </authorList>
    </citation>
    <scope>NUCLEOTIDE SEQUENCE [LARGE SCALE GENOMIC DNA]</scope>
    <source>
        <strain evidence="4 5">FXH3W</strain>
    </source>
</reference>
<dbReference type="NCBIfam" id="TIGR02532">
    <property type="entry name" value="IV_pilin_GFxxxE"/>
    <property type="match status" value="1"/>
</dbReference>